<feature type="region of interest" description="Disordered" evidence="5">
    <location>
        <begin position="1"/>
        <end position="38"/>
    </location>
</feature>
<dbReference type="Pfam" id="PF02518">
    <property type="entry name" value="HATPase_c"/>
    <property type="match status" value="1"/>
</dbReference>
<dbReference type="CDD" id="cd00082">
    <property type="entry name" value="HisKA"/>
    <property type="match status" value="1"/>
</dbReference>
<evidence type="ECO:0000313" key="10">
    <source>
        <dbReference type="EMBL" id="REG20661.1"/>
    </source>
</evidence>
<comment type="catalytic activity">
    <reaction evidence="1">
        <text>ATP + protein L-histidine = ADP + protein N-phospho-L-histidine.</text>
        <dbReference type="EC" id="2.7.13.3"/>
    </reaction>
</comment>
<evidence type="ECO:0000313" key="11">
    <source>
        <dbReference type="Proteomes" id="UP000256345"/>
    </source>
</evidence>
<sequence length="543" mass="59406">MDGGRGGTQEQRCCMRAPAPPGLARRMEKTPSPPPPSPVVLIVEDDEAKRYMLARMLELAGFRTREAANASEAFTLVREGPDVLLLDVRLPDLTGFEVSRRLKADPATASIPIIQMSASFTTTQDKTQGLLGGADGYLVAPVEPEELVATLRTVLRTHEVARERAQLLESERTARAALEAANAQLRTQVDILANVQDSIIVTDLSGRITYWNVGAMQLFGYSAEEMVGQSLAAIYPSQSPQELEKGLARIITQGERSGEWLGRRKDGSEVWINIRTVPMRSAQGEPTGFIGVSRDITELRNLRADALHRAELAQQLIGIVSHDLRNPLTAITLAAESGLRKEGRDEAAQVRLLTRIRSSAERMTRMVRDLLDFTQASMGGGIVLNPQPIDLHELARQVVEEVQFAHPGRTLRLECTGDSEGTLDADRIAQVLTNLLTNALQYSPPDTPVTVSSTSEAGMLQLRVHNLGDPISPEDQQHIFEPLQRGAAEMDSAQRSIGLGLFIVNHLVRAHHGHIQVRSSREEGTTFQVHLPRDARAAGSSKA</sequence>
<dbReference type="InterPro" id="IPR001789">
    <property type="entry name" value="Sig_transdc_resp-reg_receiver"/>
</dbReference>
<comment type="caution">
    <text evidence="10">The sequence shown here is derived from an EMBL/GenBank/DDBJ whole genome shotgun (WGS) entry which is preliminary data.</text>
</comment>
<feature type="domain" description="Response regulatory" evidence="7">
    <location>
        <begin position="39"/>
        <end position="155"/>
    </location>
</feature>
<evidence type="ECO:0000256" key="5">
    <source>
        <dbReference type="SAM" id="MobiDB-lite"/>
    </source>
</evidence>
<dbReference type="InterPro" id="IPR036097">
    <property type="entry name" value="HisK_dim/P_sf"/>
</dbReference>
<evidence type="ECO:0000256" key="3">
    <source>
        <dbReference type="ARBA" id="ARBA00022553"/>
    </source>
</evidence>
<dbReference type="NCBIfam" id="TIGR00229">
    <property type="entry name" value="sensory_box"/>
    <property type="match status" value="1"/>
</dbReference>
<dbReference type="InterPro" id="IPR000014">
    <property type="entry name" value="PAS"/>
</dbReference>
<gene>
    <name evidence="10" type="ORF">ATI61_12015</name>
</gene>
<dbReference type="SUPFAM" id="SSF55874">
    <property type="entry name" value="ATPase domain of HSP90 chaperone/DNA topoisomerase II/histidine kinase"/>
    <property type="match status" value="1"/>
</dbReference>
<dbReference type="Pfam" id="PF00512">
    <property type="entry name" value="HisKA"/>
    <property type="match status" value="1"/>
</dbReference>
<dbReference type="SUPFAM" id="SSF52172">
    <property type="entry name" value="CheY-like"/>
    <property type="match status" value="1"/>
</dbReference>
<name>A0ABX9JLY7_9BACT</name>
<feature type="domain" description="PAC" evidence="9">
    <location>
        <begin position="256"/>
        <end position="308"/>
    </location>
</feature>
<dbReference type="Gene3D" id="3.30.450.20">
    <property type="entry name" value="PAS domain"/>
    <property type="match status" value="1"/>
</dbReference>
<dbReference type="InterPro" id="IPR003661">
    <property type="entry name" value="HisK_dim/P_dom"/>
</dbReference>
<dbReference type="Gene3D" id="3.30.565.10">
    <property type="entry name" value="Histidine kinase-like ATPase, C-terminal domain"/>
    <property type="match status" value="1"/>
</dbReference>
<dbReference type="PROSITE" id="PS50112">
    <property type="entry name" value="PAS"/>
    <property type="match status" value="1"/>
</dbReference>
<dbReference type="InterPro" id="IPR005467">
    <property type="entry name" value="His_kinase_dom"/>
</dbReference>
<organism evidence="10 11">
    <name type="scientific">Archangium gephyra</name>
    <dbReference type="NCBI Taxonomy" id="48"/>
    <lineage>
        <taxon>Bacteria</taxon>
        <taxon>Pseudomonadati</taxon>
        <taxon>Myxococcota</taxon>
        <taxon>Myxococcia</taxon>
        <taxon>Myxococcales</taxon>
        <taxon>Cystobacterineae</taxon>
        <taxon>Archangiaceae</taxon>
        <taxon>Archangium</taxon>
    </lineage>
</organism>
<keyword evidence="3 4" id="KW-0597">Phosphoprotein</keyword>
<evidence type="ECO:0000259" key="6">
    <source>
        <dbReference type="PROSITE" id="PS50109"/>
    </source>
</evidence>
<dbReference type="PROSITE" id="PS50109">
    <property type="entry name" value="HIS_KIN"/>
    <property type="match status" value="1"/>
</dbReference>
<dbReference type="Gene3D" id="3.40.50.2300">
    <property type="match status" value="1"/>
</dbReference>
<accession>A0ABX9JLY7</accession>
<evidence type="ECO:0000256" key="4">
    <source>
        <dbReference type="PROSITE-ProRule" id="PRU00169"/>
    </source>
</evidence>
<dbReference type="InterPro" id="IPR004358">
    <property type="entry name" value="Sig_transdc_His_kin-like_C"/>
</dbReference>
<feature type="domain" description="PAS" evidence="8">
    <location>
        <begin position="181"/>
        <end position="254"/>
    </location>
</feature>
<dbReference type="EMBL" id="QUMU01000020">
    <property type="protein sequence ID" value="REG20661.1"/>
    <property type="molecule type" value="Genomic_DNA"/>
</dbReference>
<dbReference type="PROSITE" id="PS50113">
    <property type="entry name" value="PAC"/>
    <property type="match status" value="1"/>
</dbReference>
<dbReference type="PANTHER" id="PTHR43547:SF2">
    <property type="entry name" value="HYBRID SIGNAL TRANSDUCTION HISTIDINE KINASE C"/>
    <property type="match status" value="1"/>
</dbReference>
<dbReference type="SMART" id="SM00448">
    <property type="entry name" value="REC"/>
    <property type="match status" value="1"/>
</dbReference>
<evidence type="ECO:0000259" key="8">
    <source>
        <dbReference type="PROSITE" id="PS50112"/>
    </source>
</evidence>
<dbReference type="SUPFAM" id="SSF47384">
    <property type="entry name" value="Homodimeric domain of signal transducing histidine kinase"/>
    <property type="match status" value="1"/>
</dbReference>
<dbReference type="SMART" id="SM00086">
    <property type="entry name" value="PAC"/>
    <property type="match status" value="1"/>
</dbReference>
<dbReference type="PRINTS" id="PR00344">
    <property type="entry name" value="BCTRLSENSOR"/>
</dbReference>
<evidence type="ECO:0000259" key="7">
    <source>
        <dbReference type="PROSITE" id="PS50110"/>
    </source>
</evidence>
<dbReference type="InterPro" id="IPR035965">
    <property type="entry name" value="PAS-like_dom_sf"/>
</dbReference>
<dbReference type="PANTHER" id="PTHR43547">
    <property type="entry name" value="TWO-COMPONENT HISTIDINE KINASE"/>
    <property type="match status" value="1"/>
</dbReference>
<dbReference type="Proteomes" id="UP000256345">
    <property type="component" value="Unassembled WGS sequence"/>
</dbReference>
<dbReference type="PROSITE" id="PS50110">
    <property type="entry name" value="RESPONSE_REGULATORY"/>
    <property type="match status" value="1"/>
</dbReference>
<dbReference type="InterPro" id="IPR003594">
    <property type="entry name" value="HATPase_dom"/>
</dbReference>
<evidence type="ECO:0000259" key="9">
    <source>
        <dbReference type="PROSITE" id="PS50113"/>
    </source>
</evidence>
<dbReference type="EC" id="2.7.13.3" evidence="2"/>
<dbReference type="InterPro" id="IPR000700">
    <property type="entry name" value="PAS-assoc_C"/>
</dbReference>
<evidence type="ECO:0000256" key="1">
    <source>
        <dbReference type="ARBA" id="ARBA00000085"/>
    </source>
</evidence>
<dbReference type="SUPFAM" id="SSF55785">
    <property type="entry name" value="PYP-like sensor domain (PAS domain)"/>
    <property type="match status" value="1"/>
</dbReference>
<dbReference type="InterPro" id="IPR013767">
    <property type="entry name" value="PAS_fold"/>
</dbReference>
<feature type="domain" description="Histidine kinase" evidence="6">
    <location>
        <begin position="319"/>
        <end position="535"/>
    </location>
</feature>
<evidence type="ECO:0000256" key="2">
    <source>
        <dbReference type="ARBA" id="ARBA00012438"/>
    </source>
</evidence>
<dbReference type="SMART" id="SM00091">
    <property type="entry name" value="PAS"/>
    <property type="match status" value="1"/>
</dbReference>
<feature type="modified residue" description="4-aspartylphosphate" evidence="4">
    <location>
        <position position="87"/>
    </location>
</feature>
<dbReference type="InterPro" id="IPR011006">
    <property type="entry name" value="CheY-like_superfamily"/>
</dbReference>
<proteinExistence type="predicted"/>
<protein>
    <recommendedName>
        <fullName evidence="2">histidine kinase</fullName>
        <ecNumber evidence="2">2.7.13.3</ecNumber>
    </recommendedName>
</protein>
<dbReference type="InterPro" id="IPR001610">
    <property type="entry name" value="PAC"/>
</dbReference>
<reference evidence="10 11" key="1">
    <citation type="submission" date="2018-08" db="EMBL/GenBank/DDBJ databases">
        <title>Genomic Encyclopedia of Archaeal and Bacterial Type Strains, Phase II (KMG-II): from individual species to whole genera.</title>
        <authorList>
            <person name="Goeker M."/>
        </authorList>
    </citation>
    <scope>NUCLEOTIDE SEQUENCE [LARGE SCALE GENOMIC DNA]</scope>
    <source>
        <strain evidence="10 11">DSM 2261</strain>
    </source>
</reference>
<dbReference type="SMART" id="SM00387">
    <property type="entry name" value="HATPase_c"/>
    <property type="match status" value="1"/>
</dbReference>
<dbReference type="InterPro" id="IPR036890">
    <property type="entry name" value="HATPase_C_sf"/>
</dbReference>
<dbReference type="Pfam" id="PF00989">
    <property type="entry name" value="PAS"/>
    <property type="match status" value="1"/>
</dbReference>
<keyword evidence="11" id="KW-1185">Reference proteome</keyword>
<dbReference type="CDD" id="cd00130">
    <property type="entry name" value="PAS"/>
    <property type="match status" value="1"/>
</dbReference>
<dbReference type="Gene3D" id="1.10.287.130">
    <property type="match status" value="1"/>
</dbReference>
<dbReference type="SMART" id="SM00388">
    <property type="entry name" value="HisKA"/>
    <property type="match status" value="1"/>
</dbReference>
<dbReference type="Pfam" id="PF00072">
    <property type="entry name" value="Response_reg"/>
    <property type="match status" value="1"/>
</dbReference>